<dbReference type="PANTHER" id="PTHR11910">
    <property type="entry name" value="ATP SYNTHASE DELTA CHAIN"/>
    <property type="match status" value="1"/>
</dbReference>
<keyword evidence="3 8" id="KW-0375">Hydrogen ion transport</keyword>
<name>U3U6Z5_9GAMM</name>
<evidence type="ECO:0000256" key="4">
    <source>
        <dbReference type="ARBA" id="ARBA00023065"/>
    </source>
</evidence>
<dbReference type="Gene3D" id="1.10.520.20">
    <property type="entry name" value="N-terminal domain of the delta subunit of the F1F0-ATP synthase"/>
    <property type="match status" value="1"/>
</dbReference>
<dbReference type="InterPro" id="IPR000711">
    <property type="entry name" value="ATPase_OSCP/dsu"/>
</dbReference>
<evidence type="ECO:0000256" key="5">
    <source>
        <dbReference type="ARBA" id="ARBA00023136"/>
    </source>
</evidence>
<evidence type="ECO:0000256" key="8">
    <source>
        <dbReference type="HAMAP-Rule" id="MF_01416"/>
    </source>
</evidence>
<dbReference type="GO" id="GO:0045259">
    <property type="term" value="C:proton-transporting ATP synthase complex"/>
    <property type="evidence" value="ECO:0007669"/>
    <property type="project" value="UniProtKB-KW"/>
</dbReference>
<comment type="subcellular location">
    <subcellularLocation>
        <location evidence="8">Cell membrane</location>
        <topology evidence="8">Peripheral membrane protein</topology>
    </subcellularLocation>
    <subcellularLocation>
        <location evidence="1">Membrane</location>
    </subcellularLocation>
</comment>
<dbReference type="eggNOG" id="COG0712">
    <property type="taxonomic scope" value="Bacteria"/>
</dbReference>
<comment type="similarity">
    <text evidence="8">Belongs to the ATPase delta chain family.</text>
</comment>
<keyword evidence="7 8" id="KW-0066">ATP synthesis</keyword>
<keyword evidence="8" id="KW-1003">Cell membrane</keyword>
<dbReference type="NCBIfam" id="TIGR01145">
    <property type="entry name" value="ATP_synt_delta"/>
    <property type="match status" value="1"/>
</dbReference>
<organism evidence="9 10">
    <name type="scientific">Candidatus Pantoea carbekii</name>
    <dbReference type="NCBI Taxonomy" id="1235990"/>
    <lineage>
        <taxon>Bacteria</taxon>
        <taxon>Pseudomonadati</taxon>
        <taxon>Pseudomonadota</taxon>
        <taxon>Gammaproteobacteria</taxon>
        <taxon>Enterobacterales</taxon>
        <taxon>Erwiniaceae</taxon>
        <taxon>Pantoea</taxon>
    </lineage>
</organism>
<evidence type="ECO:0000313" key="9">
    <source>
        <dbReference type="EMBL" id="BAO00014.1"/>
    </source>
</evidence>
<evidence type="ECO:0000256" key="1">
    <source>
        <dbReference type="ARBA" id="ARBA00004370"/>
    </source>
</evidence>
<protein>
    <recommendedName>
        <fullName evidence="8">ATP synthase subunit delta</fullName>
    </recommendedName>
    <alternativeName>
        <fullName evidence="8">ATP synthase F(1) sector subunit delta</fullName>
    </alternativeName>
    <alternativeName>
        <fullName evidence="8">F-type ATPase subunit delta</fullName>
        <shortName evidence="8">F-ATPase subunit delta</shortName>
    </alternativeName>
</protein>
<comment type="function">
    <text evidence="8">F(1)F(0) ATP synthase produces ATP from ADP in the presence of a proton or sodium gradient. F-type ATPases consist of two structural domains, F(1) containing the extramembraneous catalytic core and F(0) containing the membrane proton channel, linked together by a central stalk and a peripheral stalk. During catalysis, ATP synthesis in the catalytic domain of F(1) is coupled via a rotary mechanism of the central stalk subunits to proton translocation.</text>
</comment>
<keyword evidence="2 8" id="KW-0813">Transport</keyword>
<keyword evidence="5 8" id="KW-0472">Membrane</keyword>
<comment type="function">
    <text evidence="8">This protein is part of the stalk that links CF(0) to CF(1). It either transmits conformational changes from CF(0) to CF(1) or is implicated in proton conduction.</text>
</comment>
<evidence type="ECO:0000256" key="6">
    <source>
        <dbReference type="ARBA" id="ARBA00023196"/>
    </source>
</evidence>
<sequence length="179" mass="20202">MMSELITVARPYATAAFNFAVEHQNVDHWQCMLTFASAVSSDQQIATYLSGTLVAAEPLSSLFNLICGNYLDQNGQNLIKILAENRRLSILPIILQQFIQLRNTYEGIIEVNVISTHMLSNRQLKNIYLSMQKNLSCKIKLNCTFDQSIIGGIIIRIDDLVIDGSVRNRLERLKNVLQS</sequence>
<evidence type="ECO:0000313" key="10">
    <source>
        <dbReference type="Proteomes" id="UP000016900"/>
    </source>
</evidence>
<reference evidence="9 10" key="1">
    <citation type="submission" date="2012-10" db="EMBL/GenBank/DDBJ databases">
        <title>Genome sequence of the symbiont of the pentatomidae stink bug Halyomorpha halys.</title>
        <authorList>
            <person name="Kobayashi H."/>
            <person name="Fujii-Muramatsu R."/>
            <person name="Takeishi K."/>
            <person name="Noda H."/>
        </authorList>
    </citation>
    <scope>NUCLEOTIDE SEQUENCE [LARGE SCALE GENOMIC DNA]</scope>
</reference>
<dbReference type="Pfam" id="PF00213">
    <property type="entry name" value="OSCP"/>
    <property type="match status" value="1"/>
</dbReference>
<dbReference type="GO" id="GO:0046933">
    <property type="term" value="F:proton-transporting ATP synthase activity, rotational mechanism"/>
    <property type="evidence" value="ECO:0007669"/>
    <property type="project" value="UniProtKB-UniRule"/>
</dbReference>
<dbReference type="AlphaFoldDB" id="U3U6Z5"/>
<dbReference type="NCBIfam" id="NF004402">
    <property type="entry name" value="PRK05758.2-2"/>
    <property type="match status" value="1"/>
</dbReference>
<evidence type="ECO:0000256" key="3">
    <source>
        <dbReference type="ARBA" id="ARBA00022781"/>
    </source>
</evidence>
<keyword evidence="10" id="KW-1185">Reference proteome</keyword>
<dbReference type="GO" id="GO:0005886">
    <property type="term" value="C:plasma membrane"/>
    <property type="evidence" value="ECO:0007669"/>
    <property type="project" value="UniProtKB-SubCell"/>
</dbReference>
<dbReference type="NCBIfam" id="NF004404">
    <property type="entry name" value="PRK05758.2-5"/>
    <property type="match status" value="1"/>
</dbReference>
<dbReference type="HAMAP" id="MF_01416">
    <property type="entry name" value="ATP_synth_delta_bact"/>
    <property type="match status" value="1"/>
</dbReference>
<keyword evidence="4 8" id="KW-0406">Ion transport</keyword>
<gene>
    <name evidence="8" type="primary">atpH</name>
    <name evidence="9" type="ORF">HHS_00440</name>
</gene>
<dbReference type="EMBL" id="AP012554">
    <property type="protein sequence ID" value="BAO00014.1"/>
    <property type="molecule type" value="Genomic_DNA"/>
</dbReference>
<evidence type="ECO:0000256" key="7">
    <source>
        <dbReference type="ARBA" id="ARBA00023310"/>
    </source>
</evidence>
<dbReference type="PATRIC" id="fig|1235990.3.peg.45"/>
<proteinExistence type="inferred from homology"/>
<dbReference type="Proteomes" id="UP000016900">
    <property type="component" value="Chromosome"/>
</dbReference>
<evidence type="ECO:0000256" key="2">
    <source>
        <dbReference type="ARBA" id="ARBA00022448"/>
    </source>
</evidence>
<dbReference type="SUPFAM" id="SSF47928">
    <property type="entry name" value="N-terminal domain of the delta subunit of the F1F0-ATP synthase"/>
    <property type="match status" value="1"/>
</dbReference>
<keyword evidence="6 8" id="KW-0139">CF(1)</keyword>
<accession>U3U6Z5</accession>
<dbReference type="KEGG" id="hhs:HHS_00440"/>
<dbReference type="STRING" id="1235990.BMSBPS_0509"/>
<dbReference type="InterPro" id="IPR026015">
    <property type="entry name" value="ATP_synth_OSCP/delta_N_sf"/>
</dbReference>
<dbReference type="PRINTS" id="PR00125">
    <property type="entry name" value="ATPASEDELTA"/>
</dbReference>